<accession>A0A1I7SWR3</accession>
<keyword evidence="1" id="KW-0175">Coiled coil</keyword>
<dbReference type="PANTHER" id="PTHR16525">
    <property type="entry name" value="PROTEIN C12ORF4"/>
    <property type="match status" value="1"/>
</dbReference>
<dbReference type="PANTHER" id="PTHR16525:SF0">
    <property type="entry name" value="PROTEIN C12ORF4"/>
    <property type="match status" value="1"/>
</dbReference>
<dbReference type="AlphaFoldDB" id="A0A1I7SWR3"/>
<dbReference type="Proteomes" id="UP000095284">
    <property type="component" value="Unplaced"/>
</dbReference>
<dbReference type="InterPro" id="IPR019311">
    <property type="entry name" value="Fy-3"/>
</dbReference>
<evidence type="ECO:0000313" key="3">
    <source>
        <dbReference type="WBParaSite" id="BXY_1749400.1"/>
    </source>
</evidence>
<sequence length="540" mass="62195">MPQTEIPARILRKRKFIFTLGYPNSPEIAFDIEIPIPPFTDFTTLFGNLVHKTNLPYACFDAARSQLQEFILKETRSYEDDIADSSVLDFLHEDGPSSEFDYDQKFRMDSGMTPDVTPHFDEDFKELMKVGRTEELLKLIRLESEMNFSLAQKLEQRDAELKKLRAECEDAVERTKETSDLEEHSYNLSVLNDKLQLTEANYCNQIKALTERNRSEFIRAVGILKENGNLPNENCNKKSVPLNKPKFVEHPPVLDESFTIYIGNQLKSMHNARLLQYRSLDEFCHDRSMESMDRTVYESSRLNSLINLYRRDLKAAVMLVDRDPLYHMHTQTEFFKLCEKSVELHFDPIDVQLQKIAGTISTLNKSQRHPPSNQRCFDSMDTRLHGDHDLFRPGDVYITCHSNLNSVQVVFHLVTDQHWDKIDLTSRHPYINGLRNCIRLASKNAVRTLALPLFLNKDVTESQPLAFYQGRADLLLKCIKGFLIEVCSTGASNANCAAFNERSMHYNIIFGVPETLGPKIFEATVDTILQVFHLVPTVNV</sequence>
<dbReference type="InterPro" id="IPR043472">
    <property type="entry name" value="Macro_dom-like"/>
</dbReference>
<name>A0A1I7SWR3_BURXY</name>
<dbReference type="GO" id="GO:0005737">
    <property type="term" value="C:cytoplasm"/>
    <property type="evidence" value="ECO:0007669"/>
    <property type="project" value="TreeGrafter"/>
</dbReference>
<dbReference type="Pfam" id="PF10154">
    <property type="entry name" value="Fy-3"/>
    <property type="match status" value="1"/>
</dbReference>
<dbReference type="eggNOG" id="KOG1343">
    <property type="taxonomic scope" value="Eukaryota"/>
</dbReference>
<feature type="coiled-coil region" evidence="1">
    <location>
        <begin position="151"/>
        <end position="181"/>
    </location>
</feature>
<dbReference type="Gene3D" id="3.40.220.10">
    <property type="entry name" value="Leucine Aminopeptidase, subunit E, domain 1"/>
    <property type="match status" value="1"/>
</dbReference>
<evidence type="ECO:0000313" key="2">
    <source>
        <dbReference type="Proteomes" id="UP000095284"/>
    </source>
</evidence>
<evidence type="ECO:0000256" key="1">
    <source>
        <dbReference type="SAM" id="Coils"/>
    </source>
</evidence>
<dbReference type="SUPFAM" id="SSF52949">
    <property type="entry name" value="Macro domain-like"/>
    <property type="match status" value="1"/>
</dbReference>
<proteinExistence type="predicted"/>
<dbReference type="WBParaSite" id="BXY_1749400.1">
    <property type="protein sequence ID" value="BXY_1749400.1"/>
    <property type="gene ID" value="BXY_1749400"/>
</dbReference>
<reference evidence="3" key="1">
    <citation type="submission" date="2016-11" db="UniProtKB">
        <authorList>
            <consortium name="WormBaseParasite"/>
        </authorList>
    </citation>
    <scope>IDENTIFICATION</scope>
</reference>
<protein>
    <submittedName>
        <fullName evidence="3">Macro domain-containing protein</fullName>
    </submittedName>
</protein>
<organism evidence="2 3">
    <name type="scientific">Bursaphelenchus xylophilus</name>
    <name type="common">Pinewood nematode worm</name>
    <name type="synonym">Aphelenchoides xylophilus</name>
    <dbReference type="NCBI Taxonomy" id="6326"/>
    <lineage>
        <taxon>Eukaryota</taxon>
        <taxon>Metazoa</taxon>
        <taxon>Ecdysozoa</taxon>
        <taxon>Nematoda</taxon>
        <taxon>Chromadorea</taxon>
        <taxon>Rhabditida</taxon>
        <taxon>Tylenchina</taxon>
        <taxon>Tylenchomorpha</taxon>
        <taxon>Aphelenchoidea</taxon>
        <taxon>Aphelenchoididae</taxon>
        <taxon>Bursaphelenchus</taxon>
    </lineage>
</organism>
<dbReference type="eggNOG" id="KOG4506">
    <property type="taxonomic scope" value="Eukaryota"/>
</dbReference>